<evidence type="ECO:0000313" key="2">
    <source>
        <dbReference type="Proteomes" id="UP000012047"/>
    </source>
</evidence>
<dbReference type="AlphaFoldDB" id="D0SB92"/>
<sequence>MTLRQTRYGSVSAQLPYLPVIGKNTGSIELNYVYEDLSPVKQATYELLFDDGTSQKGQLDANGYAKIENIELGKKAKVLYGEDIRVEPDHFIKLLENPIINQKIRTDEDANSARDSFKSVYQSYLTDNFFDDEIEEIQNGGDIVHDYYDDYMLDNEINPETKSYTDTHLKNLTDDEAETERNFQEGDI</sequence>
<organism evidence="1 2">
    <name type="scientific">Acinetobacter johnsonii SH046</name>
    <dbReference type="NCBI Taxonomy" id="575586"/>
    <lineage>
        <taxon>Bacteria</taxon>
        <taxon>Pseudomonadati</taxon>
        <taxon>Pseudomonadota</taxon>
        <taxon>Gammaproteobacteria</taxon>
        <taxon>Moraxellales</taxon>
        <taxon>Moraxellaceae</taxon>
        <taxon>Acinetobacter</taxon>
    </lineage>
</organism>
<dbReference type="HOGENOM" id="CLU_1709269_0_0_6"/>
<dbReference type="Proteomes" id="UP000012047">
    <property type="component" value="Unassembled WGS sequence"/>
</dbReference>
<gene>
    <name evidence="1" type="ORF">HMPREF0016_01115</name>
</gene>
<dbReference type="RefSeq" id="WP_005400331.1">
    <property type="nucleotide sequence ID" value="NZ_GG704965.1"/>
</dbReference>
<evidence type="ECO:0000313" key="1">
    <source>
        <dbReference type="EMBL" id="EEY96424.1"/>
    </source>
</evidence>
<accession>D0SB92</accession>
<reference evidence="2" key="1">
    <citation type="journal article" date="2012" name="PLoS ONE">
        <title>The success of Acinetobacter species; genetic, metabolic and virulence attributes.</title>
        <authorList>
            <person name="Peleg A.Y."/>
            <person name="de Breij A."/>
            <person name="Adams M.D."/>
            <person name="Cerqueira G.M."/>
            <person name="Mocali S."/>
            <person name="Galardini M."/>
            <person name="Nibbering P.H."/>
            <person name="Earl A.M."/>
            <person name="Ward D.V."/>
            <person name="Paterson D.L."/>
            <person name="Seifert H."/>
            <person name="Dijkshoorn L."/>
        </authorList>
    </citation>
    <scope>NUCLEOTIDE SEQUENCE [LARGE SCALE GENOMIC DNA]</scope>
    <source>
        <strain evidence="2">SH046</strain>
    </source>
</reference>
<name>D0SB92_ACIJO</name>
<dbReference type="eggNOG" id="COG4253">
    <property type="taxonomic scope" value="Bacteria"/>
</dbReference>
<protein>
    <submittedName>
        <fullName evidence="1">Uncharacterized protein</fullName>
    </submittedName>
</protein>
<dbReference type="EMBL" id="GG704965">
    <property type="protein sequence ID" value="EEY96424.1"/>
    <property type="molecule type" value="Genomic_DNA"/>
</dbReference>
<proteinExistence type="predicted"/>